<dbReference type="InterPro" id="IPR003782">
    <property type="entry name" value="SCO1/SenC"/>
</dbReference>
<comment type="caution">
    <text evidence="4">The sequence shown here is derived from an EMBL/GenBank/DDBJ whole genome shotgun (WGS) entry which is preliminary data.</text>
</comment>
<feature type="binding site" evidence="2">
    <location>
        <position position="158"/>
    </location>
    <ligand>
        <name>Cu cation</name>
        <dbReference type="ChEBI" id="CHEBI:23378"/>
    </ligand>
</feature>
<keyword evidence="2" id="KW-0479">Metal-binding</keyword>
<reference evidence="4 5" key="1">
    <citation type="submission" date="2016-12" db="EMBL/GenBank/DDBJ databases">
        <title>Diversity of luminous bacteria.</title>
        <authorList>
            <person name="Yoshizawa S."/>
            <person name="Kogure K."/>
        </authorList>
    </citation>
    <scope>NUCLEOTIDE SEQUENCE [LARGE SCALE GENOMIC DNA]</scope>
    <source>
        <strain evidence="4 5">LC1-200</strain>
    </source>
</reference>
<dbReference type="PANTHER" id="PTHR12151">
    <property type="entry name" value="ELECTRON TRANSPORT PROTIN SCO1/SENC FAMILY MEMBER"/>
    <property type="match status" value="1"/>
</dbReference>
<name>A0A2S7VLW6_PHOAN</name>
<protein>
    <submittedName>
        <fullName evidence="4">SCO family protein</fullName>
    </submittedName>
</protein>
<dbReference type="AlphaFoldDB" id="A0A2S7VLW6"/>
<accession>A0A2S7VLW6</accession>
<dbReference type="EMBL" id="MSCJ01000003">
    <property type="protein sequence ID" value="PQJ62481.1"/>
    <property type="molecule type" value="Genomic_DNA"/>
</dbReference>
<evidence type="ECO:0000256" key="3">
    <source>
        <dbReference type="PIRSR" id="PIRSR603782-2"/>
    </source>
</evidence>
<evidence type="ECO:0000313" key="4">
    <source>
        <dbReference type="EMBL" id="PQJ62481.1"/>
    </source>
</evidence>
<dbReference type="Pfam" id="PF02630">
    <property type="entry name" value="SCO1-SenC"/>
    <property type="match status" value="1"/>
</dbReference>
<evidence type="ECO:0000256" key="2">
    <source>
        <dbReference type="PIRSR" id="PIRSR603782-1"/>
    </source>
</evidence>
<feature type="disulfide bond" description="Redox-active" evidence="3">
    <location>
        <begin position="67"/>
        <end position="71"/>
    </location>
</feature>
<dbReference type="PANTHER" id="PTHR12151:SF25">
    <property type="entry name" value="LINALOOL DEHYDRATASE_ISOMERASE DOMAIN-CONTAINING PROTEIN"/>
    <property type="match status" value="1"/>
</dbReference>
<dbReference type="CDD" id="cd02968">
    <property type="entry name" value="SCO"/>
    <property type="match status" value="1"/>
</dbReference>
<keyword evidence="2" id="KW-0186">Copper</keyword>
<dbReference type="Gene3D" id="3.40.30.10">
    <property type="entry name" value="Glutaredoxin"/>
    <property type="match status" value="1"/>
</dbReference>
<comment type="similarity">
    <text evidence="1">Belongs to the SCO1/2 family.</text>
</comment>
<feature type="binding site" evidence="2">
    <location>
        <position position="71"/>
    </location>
    <ligand>
        <name>Cu cation</name>
        <dbReference type="ChEBI" id="CHEBI:23378"/>
    </ligand>
</feature>
<gene>
    <name evidence="4" type="ORF">BTO08_19830</name>
</gene>
<dbReference type="InterPro" id="IPR036249">
    <property type="entry name" value="Thioredoxin-like_sf"/>
</dbReference>
<evidence type="ECO:0000256" key="1">
    <source>
        <dbReference type="ARBA" id="ARBA00010996"/>
    </source>
</evidence>
<dbReference type="GO" id="GO:0046872">
    <property type="term" value="F:metal ion binding"/>
    <property type="evidence" value="ECO:0007669"/>
    <property type="project" value="UniProtKB-KW"/>
</dbReference>
<dbReference type="Proteomes" id="UP000238730">
    <property type="component" value="Unassembled WGS sequence"/>
</dbReference>
<feature type="binding site" evidence="2">
    <location>
        <position position="67"/>
    </location>
    <ligand>
        <name>Cu cation</name>
        <dbReference type="ChEBI" id="CHEBI:23378"/>
    </ligand>
</feature>
<sequence>MKYQWVILAIALIAGLTTSYILDSRDPSLAIEPHYPLNILESGNKAIDLYNPEDPRIRLVYFGYTQCPDVCPTSLAVMSAALKQIPAEQLQNIWPIFITLDPERDTAIKTANYAKHFHSSISGMAGTKKQTKELAEKYGVLYIRTDLKDSALEYAIDHNSYFYFLLPNGELLSKVPHLLSPAPLISVIPDIIKSVPNAS</sequence>
<proteinExistence type="inferred from homology"/>
<dbReference type="RefSeq" id="WP_105062288.1">
    <property type="nucleotide sequence ID" value="NZ_MSCJ01000003.1"/>
</dbReference>
<dbReference type="OrthoDB" id="9790194at2"/>
<organism evidence="4 5">
    <name type="scientific">Photobacterium angustum</name>
    <dbReference type="NCBI Taxonomy" id="661"/>
    <lineage>
        <taxon>Bacteria</taxon>
        <taxon>Pseudomonadati</taxon>
        <taxon>Pseudomonadota</taxon>
        <taxon>Gammaproteobacteria</taxon>
        <taxon>Vibrionales</taxon>
        <taxon>Vibrionaceae</taxon>
        <taxon>Photobacterium</taxon>
    </lineage>
</organism>
<evidence type="ECO:0000313" key="5">
    <source>
        <dbReference type="Proteomes" id="UP000238730"/>
    </source>
</evidence>
<keyword evidence="3" id="KW-1015">Disulfide bond</keyword>
<dbReference type="SUPFAM" id="SSF52833">
    <property type="entry name" value="Thioredoxin-like"/>
    <property type="match status" value="1"/>
</dbReference>